<dbReference type="Proteomes" id="UP000774326">
    <property type="component" value="Unassembled WGS sequence"/>
</dbReference>
<evidence type="ECO:0000313" key="1">
    <source>
        <dbReference type="EMBL" id="KAH3676281.1"/>
    </source>
</evidence>
<dbReference type="EMBL" id="JAEUBG010005301">
    <property type="protein sequence ID" value="KAH3676281.1"/>
    <property type="molecule type" value="Genomic_DNA"/>
</dbReference>
<keyword evidence="2" id="KW-1185">Reference proteome</keyword>
<sequence>MHRSVREHFLVIFVKVRTVELQVLHSDGFQLARLRVFNLSNQSDLVLCHWFREGDNVGFLSLGPEFLWNNNSTGWSVFIQDVPTMFNVTGHLTDVPLLLALGYYDTVANKVFQFGEIGWNGTFTVKIIIYLWSNEGRLSVILKLFEVWQSVLWDVLDVQSESGTSLG</sequence>
<evidence type="ECO:0000313" key="2">
    <source>
        <dbReference type="Proteomes" id="UP000774326"/>
    </source>
</evidence>
<reference evidence="1" key="2">
    <citation type="submission" date="2021-01" db="EMBL/GenBank/DDBJ databases">
        <authorList>
            <person name="Schikora-Tamarit M.A."/>
        </authorList>
    </citation>
    <scope>NUCLEOTIDE SEQUENCE</scope>
    <source>
        <strain evidence="1">CBS2887</strain>
    </source>
</reference>
<organism evidence="1 2">
    <name type="scientific">Wickerhamomyces pijperi</name>
    <name type="common">Yeast</name>
    <name type="synonym">Pichia pijperi</name>
    <dbReference type="NCBI Taxonomy" id="599730"/>
    <lineage>
        <taxon>Eukaryota</taxon>
        <taxon>Fungi</taxon>
        <taxon>Dikarya</taxon>
        <taxon>Ascomycota</taxon>
        <taxon>Saccharomycotina</taxon>
        <taxon>Saccharomycetes</taxon>
        <taxon>Phaffomycetales</taxon>
        <taxon>Wickerhamomycetaceae</taxon>
        <taxon>Wickerhamomyces</taxon>
    </lineage>
</organism>
<protein>
    <submittedName>
        <fullName evidence="1">Uncharacterized protein</fullName>
    </submittedName>
</protein>
<reference evidence="1" key="1">
    <citation type="journal article" date="2021" name="Open Biol.">
        <title>Shared evolutionary footprints suggest mitochondrial oxidative damage underlies multiple complex I losses in fungi.</title>
        <authorList>
            <person name="Schikora-Tamarit M.A."/>
            <person name="Marcet-Houben M."/>
            <person name="Nosek J."/>
            <person name="Gabaldon T."/>
        </authorList>
    </citation>
    <scope>NUCLEOTIDE SEQUENCE</scope>
    <source>
        <strain evidence="1">CBS2887</strain>
    </source>
</reference>
<proteinExistence type="predicted"/>
<gene>
    <name evidence="1" type="ORF">WICPIJ_009156</name>
</gene>
<accession>A0A9P8TFB7</accession>
<name>A0A9P8TFB7_WICPI</name>
<comment type="caution">
    <text evidence="1">The sequence shown here is derived from an EMBL/GenBank/DDBJ whole genome shotgun (WGS) entry which is preliminary data.</text>
</comment>
<dbReference type="AlphaFoldDB" id="A0A9P8TFB7"/>